<dbReference type="AlphaFoldDB" id="A0A086J5Q2"/>
<feature type="repeat" description="WD" evidence="1">
    <location>
        <begin position="77"/>
        <end position="112"/>
    </location>
</feature>
<accession>A0A086J5Q2</accession>
<evidence type="ECO:0000313" key="4">
    <source>
        <dbReference type="Proteomes" id="UP000054524"/>
    </source>
</evidence>
<dbReference type="PROSITE" id="PS50294">
    <property type="entry name" value="WD_REPEATS_REGION"/>
    <property type="match status" value="1"/>
</dbReference>
<dbReference type="InterPro" id="IPR031120">
    <property type="entry name" value="HIR1-like"/>
</dbReference>
<protein>
    <recommendedName>
        <fullName evidence="5">Anaphase-promoting complex subunit 4 WD40 domain-containing protein</fullName>
    </recommendedName>
</protein>
<keyword evidence="4" id="KW-1185">Reference proteome</keyword>
<reference evidence="3 4" key="1">
    <citation type="journal article" date="2014" name="Genome Announc.">
        <title>Genome Sequence of the Microsporidian Species Nematocida sp1 Strain ERTm6 (ATCC PRA-372).</title>
        <authorList>
            <person name="Bakowski M.A."/>
            <person name="Priest M."/>
            <person name="Young S."/>
            <person name="Cuomo C.A."/>
            <person name="Troemel E.R."/>
        </authorList>
    </citation>
    <scope>NUCLEOTIDE SEQUENCE [LARGE SCALE GENOMIC DNA]</scope>
    <source>
        <strain evidence="3 4">ERTm6</strain>
    </source>
</reference>
<sequence>MEERCSLVKLNLQFHEDAAIFSVDVMEREGKTILATAGGDKAIRLWEYIYEADPPRDPFEYKTAMSDGCTVTHLFTLNKHQGSVNSVQFSKDGKYLLSGGDKGAVFLWEMQSILQSTPGEEDKKYSGQPIVIRETDNTDIYEVKWLKDRILVGTSTGRIEQYRISSKSPDALQEDSCSQEPTRVEKASDSPQASQKLSETPQESTQSENSHPNESVPVNSAQTKTEKPAQKIKLRIIEEYTTNITSKCISSKRQHKDVIQGVACTEDVYATIGNDRVLKIFTESGKLLRKVSKKSLITDKHNFFFRRISFSQDGHLYLPSATHEGKHVVYILAPPDYLITNAISPFTTSTVCTLSTADYLVVSEGRHLYIFNSKTLQLVLRVKDCTFLPITDIKTIYDRKDSLSLIISSSDGFLTNARIFKPSRL</sequence>
<dbReference type="SUPFAM" id="SSF50978">
    <property type="entry name" value="WD40 repeat-like"/>
    <property type="match status" value="1"/>
</dbReference>
<dbReference type="GO" id="GO:0006351">
    <property type="term" value="P:DNA-templated transcription"/>
    <property type="evidence" value="ECO:0007669"/>
    <property type="project" value="InterPro"/>
</dbReference>
<name>A0A086J5Q2_NEMA1</name>
<comment type="caution">
    <text evidence="3">The sequence shown here is derived from an EMBL/GenBank/DDBJ whole genome shotgun (WGS) entry which is preliminary data.</text>
</comment>
<dbReference type="Gene3D" id="2.130.10.10">
    <property type="entry name" value="YVTN repeat-like/Quinoprotein amine dehydrogenase"/>
    <property type="match status" value="2"/>
</dbReference>
<evidence type="ECO:0000313" key="3">
    <source>
        <dbReference type="EMBL" id="KFG27470.1"/>
    </source>
</evidence>
<dbReference type="GO" id="GO:0005634">
    <property type="term" value="C:nucleus"/>
    <property type="evidence" value="ECO:0007669"/>
    <property type="project" value="InterPro"/>
</dbReference>
<gene>
    <name evidence="3" type="ORF">NESG_00549</name>
</gene>
<dbReference type="GO" id="GO:0006338">
    <property type="term" value="P:chromatin remodeling"/>
    <property type="evidence" value="ECO:0007669"/>
    <property type="project" value="TreeGrafter"/>
</dbReference>
<dbReference type="EMBL" id="AKIJ01000001">
    <property type="protein sequence ID" value="KFG27470.1"/>
    <property type="molecule type" value="Genomic_DNA"/>
</dbReference>
<dbReference type="Pfam" id="PF00400">
    <property type="entry name" value="WD40"/>
    <property type="match status" value="1"/>
</dbReference>
<dbReference type="InterPro" id="IPR036322">
    <property type="entry name" value="WD40_repeat_dom_sf"/>
</dbReference>
<dbReference type="PROSITE" id="PS50082">
    <property type="entry name" value="WD_REPEATS_2"/>
    <property type="match status" value="1"/>
</dbReference>
<dbReference type="RefSeq" id="XP_052906025.1">
    <property type="nucleotide sequence ID" value="XM_053048200.1"/>
</dbReference>
<dbReference type="Proteomes" id="UP000054524">
    <property type="component" value="Unassembled WGS sequence"/>
</dbReference>
<dbReference type="PANTHER" id="PTHR13831">
    <property type="entry name" value="MEMBER OF THE HIR1 FAMILY OF WD-REPEAT PROTEINS"/>
    <property type="match status" value="1"/>
</dbReference>
<evidence type="ECO:0000256" key="2">
    <source>
        <dbReference type="SAM" id="MobiDB-lite"/>
    </source>
</evidence>
<evidence type="ECO:0000256" key="1">
    <source>
        <dbReference type="PROSITE-ProRule" id="PRU00221"/>
    </source>
</evidence>
<dbReference type="GO" id="GO:0000417">
    <property type="term" value="C:HIR complex"/>
    <property type="evidence" value="ECO:0007669"/>
    <property type="project" value="TreeGrafter"/>
</dbReference>
<feature type="region of interest" description="Disordered" evidence="2">
    <location>
        <begin position="164"/>
        <end position="228"/>
    </location>
</feature>
<keyword evidence="1" id="KW-0853">WD repeat</keyword>
<feature type="compositionally biased region" description="Polar residues" evidence="2">
    <location>
        <begin position="189"/>
        <end position="223"/>
    </location>
</feature>
<dbReference type="GO" id="GO:0031491">
    <property type="term" value="F:nucleosome binding"/>
    <property type="evidence" value="ECO:0007669"/>
    <property type="project" value="TreeGrafter"/>
</dbReference>
<proteinExistence type="predicted"/>
<dbReference type="PANTHER" id="PTHR13831:SF0">
    <property type="entry name" value="PROTEIN HIRA"/>
    <property type="match status" value="1"/>
</dbReference>
<dbReference type="HOGENOM" id="CLU_645718_0_0_1"/>
<dbReference type="SMART" id="SM00320">
    <property type="entry name" value="WD40"/>
    <property type="match status" value="3"/>
</dbReference>
<dbReference type="GeneID" id="77675522"/>
<dbReference type="GO" id="GO:0000785">
    <property type="term" value="C:chromatin"/>
    <property type="evidence" value="ECO:0007669"/>
    <property type="project" value="TreeGrafter"/>
</dbReference>
<dbReference type="InterPro" id="IPR015943">
    <property type="entry name" value="WD40/YVTN_repeat-like_dom_sf"/>
</dbReference>
<evidence type="ECO:0008006" key="5">
    <source>
        <dbReference type="Google" id="ProtNLM"/>
    </source>
</evidence>
<organism evidence="3 4">
    <name type="scientific">Nematocida ausubeli (strain ATCC PRA-371 / ERTm2)</name>
    <name type="common">Nematode killer fungus</name>
    <dbReference type="NCBI Taxonomy" id="1913371"/>
    <lineage>
        <taxon>Eukaryota</taxon>
        <taxon>Fungi</taxon>
        <taxon>Fungi incertae sedis</taxon>
        <taxon>Microsporidia</taxon>
        <taxon>Nematocida</taxon>
    </lineage>
</organism>
<dbReference type="InterPro" id="IPR001680">
    <property type="entry name" value="WD40_rpt"/>
</dbReference>